<gene>
    <name evidence="3" type="ORF">ASIM_LOCUS209</name>
</gene>
<evidence type="ECO:0000256" key="1">
    <source>
        <dbReference type="ARBA" id="ARBA00022614"/>
    </source>
</evidence>
<organism evidence="5">
    <name type="scientific">Anisakis simplex</name>
    <name type="common">Herring worm</name>
    <dbReference type="NCBI Taxonomy" id="6269"/>
    <lineage>
        <taxon>Eukaryota</taxon>
        <taxon>Metazoa</taxon>
        <taxon>Ecdysozoa</taxon>
        <taxon>Nematoda</taxon>
        <taxon>Chromadorea</taxon>
        <taxon>Rhabditida</taxon>
        <taxon>Spirurina</taxon>
        <taxon>Ascaridomorpha</taxon>
        <taxon>Ascaridoidea</taxon>
        <taxon>Anisakidae</taxon>
        <taxon>Anisakis</taxon>
        <taxon>Anisakis simplex complex</taxon>
    </lineage>
</organism>
<evidence type="ECO:0000256" key="2">
    <source>
        <dbReference type="ARBA" id="ARBA00022737"/>
    </source>
</evidence>
<dbReference type="SMART" id="SM00365">
    <property type="entry name" value="LRR_SD22"/>
    <property type="match status" value="8"/>
</dbReference>
<dbReference type="InterPro" id="IPR032675">
    <property type="entry name" value="LRR_dom_sf"/>
</dbReference>
<accession>A0A0M3IYH6</accession>
<dbReference type="Gene3D" id="3.80.10.10">
    <property type="entry name" value="Ribonuclease Inhibitor"/>
    <property type="match status" value="5"/>
</dbReference>
<dbReference type="WBParaSite" id="ASIM_0000029801-mRNA-1">
    <property type="protein sequence ID" value="ASIM_0000029801-mRNA-1"/>
    <property type="gene ID" value="ASIM_0000029801"/>
</dbReference>
<dbReference type="Pfam" id="PF13855">
    <property type="entry name" value="LRR_8"/>
    <property type="match status" value="6"/>
</dbReference>
<keyword evidence="1" id="KW-0433">Leucine-rich repeat</keyword>
<keyword evidence="2" id="KW-0677">Repeat</keyword>
<evidence type="ECO:0000313" key="4">
    <source>
        <dbReference type="Proteomes" id="UP000267096"/>
    </source>
</evidence>
<dbReference type="AlphaFoldDB" id="A0A0M3IYH6"/>
<dbReference type="PANTHER" id="PTHR45617">
    <property type="entry name" value="LEUCINE RICH REPEAT FAMILY PROTEIN"/>
    <property type="match status" value="1"/>
</dbReference>
<keyword evidence="4" id="KW-1185">Reference proteome</keyword>
<dbReference type="InterPro" id="IPR003591">
    <property type="entry name" value="Leu-rich_rpt_typical-subtyp"/>
</dbReference>
<dbReference type="PRINTS" id="PR00019">
    <property type="entry name" value="LEURICHRPT"/>
</dbReference>
<dbReference type="Proteomes" id="UP000267096">
    <property type="component" value="Unassembled WGS sequence"/>
</dbReference>
<evidence type="ECO:0000313" key="5">
    <source>
        <dbReference type="WBParaSite" id="ASIM_0000029801-mRNA-1"/>
    </source>
</evidence>
<protein>
    <submittedName>
        <fullName evidence="5">Chaoptin</fullName>
    </submittedName>
</protein>
<dbReference type="PROSITE" id="PS51450">
    <property type="entry name" value="LRR"/>
    <property type="match status" value="6"/>
</dbReference>
<reference evidence="5" key="1">
    <citation type="submission" date="2017-02" db="UniProtKB">
        <authorList>
            <consortium name="WormBaseParasite"/>
        </authorList>
    </citation>
    <scope>IDENTIFICATION</scope>
</reference>
<dbReference type="SMART" id="SM00369">
    <property type="entry name" value="LRR_TYP"/>
    <property type="match status" value="17"/>
</dbReference>
<proteinExistence type="predicted"/>
<name>A0A0M3IYH6_ANISI</name>
<evidence type="ECO:0000313" key="3">
    <source>
        <dbReference type="EMBL" id="VDK17478.1"/>
    </source>
</evidence>
<sequence>MTSLAYLDLSYNRIQRIGNNAFERLEGLESLFLQNNALHVFPEVPLSSLNKLRYLLLDSNPLDSIPSSAFRKLEKLERLSMSRTLISSLDNAAFHSRSIPSLKSLNLAFCRINLIASKTFYQIDSLEQVFINDNLVETINSMAFASLPSLRQLDLSGNRLNETAERCLYDIPQLEYLSLARNKLESLTKGSFINLLNLEHFDLSFNQLKAFDFTFLQQTSSGIKFLDLSHNFIESFDLNAVKRSLTSLNLSNNRIQAIGKATMQDFDKLAKLDLSFNHLIEIQPTAFVACPKLTFLDLSNNHLRTLWKGTFANQETYTSLSLSKNAIIGLDSDAFGADNLFNLDLSYNQLKAVPQHALSSIRNSITTLNLKGNRIKSLHVMDFFAMNNLTELILSDNLIDTIEEAAFASLSKLTKLDLSHNPVVTWNPHAFKELSHTIESLNLANTGLFSLPKITNRGLRHLNISHNKIHELNPQDLANYNKLISIDISYNNFRKLDPQLFETILELKHLNISGNRFERLCERHFENLYNLETLSMTDLKALQRLPEPRAFRHLRHLRSLLVYNLPSVIPKSYNISEILRHLPPLRSLAVEIKEPILSNQLYAADLRLLRHITITGMHLKKIDTGAFAYIRGYKIDLTVRDTQLKEFPSSVFNTLTSVSFLSLSLINNQIESINPFSYTKSPVINQHGTILHDINLKDNQIECDCRLKWLSTWLEYAQGVHRHNYAPLNETICWNKAGGTTTLYEYYSDRNNLRKCFTDSIGGVRDSSSARRRTNFGALASGASGLASAHQIRSRYSRGDMISVDQAFGFSSRLRKLEWAKNFAEMSPNLI</sequence>
<dbReference type="SUPFAM" id="SSF52058">
    <property type="entry name" value="L domain-like"/>
    <property type="match status" value="3"/>
</dbReference>
<dbReference type="OrthoDB" id="10022853at2759"/>
<dbReference type="InterPro" id="IPR001611">
    <property type="entry name" value="Leu-rich_rpt"/>
</dbReference>
<dbReference type="EMBL" id="UYRR01000084">
    <property type="protein sequence ID" value="VDK17478.1"/>
    <property type="molecule type" value="Genomic_DNA"/>
</dbReference>
<dbReference type="PANTHER" id="PTHR45617:SF137">
    <property type="entry name" value="CHAOPTIN"/>
    <property type="match status" value="1"/>
</dbReference>
<dbReference type="Pfam" id="PF00560">
    <property type="entry name" value="LRR_1"/>
    <property type="match status" value="1"/>
</dbReference>
<reference evidence="3 4" key="2">
    <citation type="submission" date="2018-11" db="EMBL/GenBank/DDBJ databases">
        <authorList>
            <consortium name="Pathogen Informatics"/>
        </authorList>
    </citation>
    <scope>NUCLEOTIDE SEQUENCE [LARGE SCALE GENOMIC DNA]</scope>
</reference>